<evidence type="ECO:0000256" key="10">
    <source>
        <dbReference type="SAM" id="MobiDB-lite"/>
    </source>
</evidence>
<feature type="domain" description="P2X purinoreceptor 7 intracellular" evidence="12">
    <location>
        <begin position="288"/>
        <end position="421"/>
    </location>
</feature>
<organism evidence="13 14">
    <name type="scientific">Sinanodonta woodiana</name>
    <name type="common">Chinese pond mussel</name>
    <name type="synonym">Anodonta woodiana</name>
    <dbReference type="NCBI Taxonomy" id="1069815"/>
    <lineage>
        <taxon>Eukaryota</taxon>
        <taxon>Metazoa</taxon>
        <taxon>Spiralia</taxon>
        <taxon>Lophotrochozoa</taxon>
        <taxon>Mollusca</taxon>
        <taxon>Bivalvia</taxon>
        <taxon>Autobranchia</taxon>
        <taxon>Heteroconchia</taxon>
        <taxon>Palaeoheterodonta</taxon>
        <taxon>Unionida</taxon>
        <taxon>Unionoidea</taxon>
        <taxon>Unionidae</taxon>
        <taxon>Unioninae</taxon>
        <taxon>Sinanodonta</taxon>
    </lineage>
</organism>
<dbReference type="FunFam" id="1.10.246.20:FF:000002">
    <property type="entry name" value="Mediator of RNA polymerase II transcription subunit 15"/>
    <property type="match status" value="1"/>
</dbReference>
<sequence>MADDWRSESFRRKVAAQIEEAVRVSATVMTKSSIEMEKHVFQKANTREEYLTFVARLILRVKDFNNKRKERGQQQQQAIQQAAMVGGMVPHSMTTAMPQQSGMQDPINALHNMAMSGTGSLMQGQQGMMMGNQSVQLQQQQQQQQQQVRQQLLQQQIMQQRGQAVQQTQRPQLTSSDGSLHFSRCSSDNENDSEGCSQRGTKKRGRGRARDAGGRARGAGRRARGASSRARGTQYGPALPTRADRVQMLRRERDEQLRERVSQLTDEGRQDLLCKIAEAHPQFIFNILMKSTEEQQGGYHPAPGVTAPDWCRCTHCREMPSDEEKMCCNQLPMNCLSRLQDFDLVVLDEVVLGVAQQYRQDVFALDQDEDYNRGKRHTAYRQFILWHHGYLGAGNGRVIPSCCVWKIRDKYPDRFGQYTGFLAGRLG</sequence>
<feature type="domain" description="Mediator of RNA polymerase II transcription subunit 15 N-terminal" evidence="11">
    <location>
        <begin position="1"/>
        <end position="70"/>
    </location>
</feature>
<evidence type="ECO:0000256" key="9">
    <source>
        <dbReference type="RuleBase" id="RU364148"/>
    </source>
</evidence>
<comment type="subcellular location">
    <subcellularLocation>
        <location evidence="1 9">Nucleus</location>
    </subcellularLocation>
</comment>
<evidence type="ECO:0000313" key="14">
    <source>
        <dbReference type="Proteomes" id="UP001634394"/>
    </source>
</evidence>
<evidence type="ECO:0000256" key="2">
    <source>
        <dbReference type="ARBA" id="ARBA00009807"/>
    </source>
</evidence>
<comment type="similarity">
    <text evidence="2 9">Belongs to the Mediator complex subunit 15 family.</text>
</comment>
<dbReference type="AlphaFoldDB" id="A0ABD3V5B0"/>
<protein>
    <recommendedName>
        <fullName evidence="3 9">Mediator of RNA polymerase II transcription subunit 15</fullName>
    </recommendedName>
    <alternativeName>
        <fullName evidence="8 9">Mediator complex subunit 15</fullName>
    </alternativeName>
</protein>
<evidence type="ECO:0000259" key="11">
    <source>
        <dbReference type="Pfam" id="PF09606"/>
    </source>
</evidence>
<keyword evidence="6 9" id="KW-0804">Transcription</keyword>
<keyword evidence="5 9" id="KW-0010">Activator</keyword>
<feature type="region of interest" description="Disordered" evidence="10">
    <location>
        <begin position="165"/>
        <end position="242"/>
    </location>
</feature>
<dbReference type="InterPro" id="IPR019087">
    <property type="entry name" value="Med15_N"/>
</dbReference>
<dbReference type="EMBL" id="JBJQND010000013">
    <property type="protein sequence ID" value="KAL3856799.1"/>
    <property type="molecule type" value="Genomic_DNA"/>
</dbReference>
<comment type="subunit">
    <text evidence="9">Component of the Mediator complex.</text>
</comment>
<dbReference type="Pfam" id="PF09606">
    <property type="entry name" value="Med15_N"/>
    <property type="match status" value="1"/>
</dbReference>
<evidence type="ECO:0000256" key="4">
    <source>
        <dbReference type="ARBA" id="ARBA00023015"/>
    </source>
</evidence>
<dbReference type="InterPro" id="IPR036529">
    <property type="entry name" value="KIX_dom_sf"/>
</dbReference>
<keyword evidence="14" id="KW-1185">Reference proteome</keyword>
<evidence type="ECO:0000313" key="13">
    <source>
        <dbReference type="EMBL" id="KAL3856799.1"/>
    </source>
</evidence>
<evidence type="ECO:0000256" key="7">
    <source>
        <dbReference type="ARBA" id="ARBA00023242"/>
    </source>
</evidence>
<keyword evidence="4 9" id="KW-0805">Transcription regulation</keyword>
<evidence type="ECO:0000256" key="6">
    <source>
        <dbReference type="ARBA" id="ARBA00023163"/>
    </source>
</evidence>
<name>A0ABD3V5B0_SINWO</name>
<comment type="caution">
    <text evidence="13">The sequence shown here is derived from an EMBL/GenBank/DDBJ whole genome shotgun (WGS) entry which is preliminary data.</text>
</comment>
<comment type="function">
    <text evidence="9">Component of the Mediator complex, a coactivator involved in the regulated transcription of nearly all RNA polymerase II-dependent genes. Mediator functions as a bridge to convey information from gene-specific regulatory proteins to the basal RNA polymerase II transcription machinery. Mediator is recruited to promoters by direct interactions with regulatory proteins and serves as a scaffold for the assembly of a functional preinitiation complex with RNA polymerase II and the general transcription factors.</text>
</comment>
<evidence type="ECO:0000256" key="5">
    <source>
        <dbReference type="ARBA" id="ARBA00023159"/>
    </source>
</evidence>
<proteinExistence type="inferred from homology"/>
<dbReference type="Proteomes" id="UP001634394">
    <property type="component" value="Unassembled WGS sequence"/>
</dbReference>
<feature type="compositionally biased region" description="Polar residues" evidence="10">
    <location>
        <begin position="173"/>
        <end position="199"/>
    </location>
</feature>
<keyword evidence="7 9" id="KW-0539">Nucleus</keyword>
<dbReference type="GO" id="GO:0005634">
    <property type="term" value="C:nucleus"/>
    <property type="evidence" value="ECO:0007669"/>
    <property type="project" value="UniProtKB-SubCell"/>
</dbReference>
<dbReference type="PANTHER" id="PTHR36981">
    <property type="entry name" value="ZGC:195170"/>
    <property type="match status" value="1"/>
</dbReference>
<dbReference type="Gene3D" id="1.10.246.20">
    <property type="entry name" value="Coactivator CBP, KIX domain"/>
    <property type="match status" value="1"/>
</dbReference>
<evidence type="ECO:0000256" key="8">
    <source>
        <dbReference type="ARBA" id="ARBA00032016"/>
    </source>
</evidence>
<dbReference type="Pfam" id="PF20478">
    <property type="entry name" value="P2RX7_C"/>
    <property type="match status" value="1"/>
</dbReference>
<evidence type="ECO:0000259" key="12">
    <source>
        <dbReference type="Pfam" id="PF20478"/>
    </source>
</evidence>
<reference evidence="13 14" key="1">
    <citation type="submission" date="2024-11" db="EMBL/GenBank/DDBJ databases">
        <title>Chromosome-level genome assembly of the freshwater bivalve Anodonta woodiana.</title>
        <authorList>
            <person name="Chen X."/>
        </authorList>
    </citation>
    <scope>NUCLEOTIDE SEQUENCE [LARGE SCALE GENOMIC DNA]</scope>
    <source>
        <strain evidence="13">MN2024</strain>
        <tissue evidence="13">Gills</tissue>
    </source>
</reference>
<gene>
    <name evidence="9" type="primary">MED15</name>
    <name evidence="13" type="ORF">ACJMK2_011516</name>
</gene>
<accession>A0ABD3V5B0</accession>
<dbReference type="InterPro" id="IPR046815">
    <property type="entry name" value="P2RX7_C"/>
</dbReference>
<evidence type="ECO:0000256" key="1">
    <source>
        <dbReference type="ARBA" id="ARBA00004123"/>
    </source>
</evidence>
<dbReference type="PANTHER" id="PTHR36981:SF3">
    <property type="entry name" value="UBIQUITIN-LIKE PROTEASE FAMILY PROFILE DOMAIN-CONTAINING PROTEIN"/>
    <property type="match status" value="1"/>
</dbReference>
<evidence type="ECO:0000256" key="3">
    <source>
        <dbReference type="ARBA" id="ARBA00019613"/>
    </source>
</evidence>